<keyword evidence="1" id="KW-0175">Coiled coil</keyword>
<feature type="region of interest" description="Disordered" evidence="2">
    <location>
        <begin position="81"/>
        <end position="100"/>
    </location>
</feature>
<evidence type="ECO:0000256" key="1">
    <source>
        <dbReference type="SAM" id="Coils"/>
    </source>
</evidence>
<accession>A0A1A8W739</accession>
<feature type="coiled-coil region" evidence="1">
    <location>
        <begin position="479"/>
        <end position="506"/>
    </location>
</feature>
<name>A0A1A8W739_PLAMA</name>
<dbReference type="AlphaFoldDB" id="A0A1A8W739"/>
<gene>
    <name evidence="3" type="ORF">PMALA_023250</name>
</gene>
<dbReference type="EMBL" id="FLQW01001246">
    <property type="protein sequence ID" value="SBS88623.1"/>
    <property type="molecule type" value="Genomic_DNA"/>
</dbReference>
<sequence length="944" mass="109471">MASSQIRQFATLIDQLPCEADDFNLMENFEDYSKCFEGSIHANNLKSSDSFFSFNSNLSDYISNISKSQLNIKCSKINGKNISNSSNKENEKSVLENTINSRNKTNEKEILKNFNVNNLIKSESNKCTNINPIANDTKEIFFDENYINKNQNHSNFNSLFVHANDLKKEEKSNYIELLNSDTEGTYCKYGINKRKSLCKNSRSEVINRNNEYLTDINFSNNNKNNEDISLYTFNDPYNDKTCEDNEENIVYRYSINMLSSKNESCNNEKNVDKFKIGSSVKNKVEKIIVDEPSYSYKNIASSGAAIKENTQNVLYNDKKNGNNERNREHTNNSNLNNFLRNSNIKKINKNVNVKISNNDNSTVIDYKDFYNMLKKSDDFNKNILLSKKAKVIKLDSNKSLVIFPVNMNEYGDKYIAVNQKDLLEYISSSIEIDNEDLSSLKIKNYQKEKELQNIKTAYSMQTTNIHYLINRVIFKECEYENLKNKSLTLEQEINKLIQEINSLISQNKEGLFMQKEFIDYKCKCILKLQELQPLLGQLSIWIPAFQKKNDSLETIANNLIKILLSGLGAPINSCPQYFLYNKKLLKKSISIESEEDTFINNLAKRKIIDNYLVNNLNSFNTTKENNSHFSNSHSLSFNSESSSLLGTEELFFNSSKFPSMHSVILKNCKDQSKKEKYFNKLNRSNTTPEHFYINNESYCYSNVYSNKNKQDICVTNIQDEKKLDNGTMLQEKQNIVKRKQKGIVLNEIKNKFSETQKSDENYGDMKEVEILKENEILIGNEIEANVLYTQQINNNIVLCKKKSDYSSETHIQEYCSEKDGYKNNNAPETFKSANGKKEIKANKEKENNKLDTMGDVIEIKDVIETSAEIVHNETENIGSEERDTEIHFEIKCIKRRQNEEWTNNKLVIKNSNKSYDMNNQICIRTEIYNIEEEEGENIKTKFMK</sequence>
<reference evidence="4" key="1">
    <citation type="submission" date="2016-05" db="EMBL/GenBank/DDBJ databases">
        <authorList>
            <person name="Naeem Raeece"/>
        </authorList>
    </citation>
    <scope>NUCLEOTIDE SEQUENCE [LARGE SCALE GENOMIC DNA]</scope>
</reference>
<protein>
    <submittedName>
        <fullName evidence="3">Uncharacterized protein</fullName>
    </submittedName>
</protein>
<evidence type="ECO:0000313" key="3">
    <source>
        <dbReference type="EMBL" id="SBS88623.1"/>
    </source>
</evidence>
<organism evidence="3 4">
    <name type="scientific">Plasmodium malariae</name>
    <dbReference type="NCBI Taxonomy" id="5858"/>
    <lineage>
        <taxon>Eukaryota</taxon>
        <taxon>Sar</taxon>
        <taxon>Alveolata</taxon>
        <taxon>Apicomplexa</taxon>
        <taxon>Aconoidasida</taxon>
        <taxon>Haemosporida</taxon>
        <taxon>Plasmodiidae</taxon>
        <taxon>Plasmodium</taxon>
        <taxon>Plasmodium (Plasmodium)</taxon>
    </lineage>
</organism>
<proteinExistence type="predicted"/>
<evidence type="ECO:0000313" key="4">
    <source>
        <dbReference type="Proteomes" id="UP000078597"/>
    </source>
</evidence>
<dbReference type="Proteomes" id="UP000078597">
    <property type="component" value="Unassembled WGS sequence"/>
</dbReference>
<evidence type="ECO:0000256" key="2">
    <source>
        <dbReference type="SAM" id="MobiDB-lite"/>
    </source>
</evidence>